<dbReference type="EMBL" id="JACGCI010000010">
    <property type="protein sequence ID" value="KAF6761198.1"/>
    <property type="molecule type" value="Genomic_DNA"/>
</dbReference>
<dbReference type="PANTHER" id="PTHR43611">
    <property type="entry name" value="ALPHA-D-GLUCOSE 1-PHOSPHATE PHOSPHATASE"/>
    <property type="match status" value="1"/>
</dbReference>
<dbReference type="GO" id="GO:0004672">
    <property type="term" value="F:protein kinase activity"/>
    <property type="evidence" value="ECO:0007669"/>
    <property type="project" value="InterPro"/>
</dbReference>
<dbReference type="InterPro" id="IPR006439">
    <property type="entry name" value="HAD-SF_hydro_IA"/>
</dbReference>
<dbReference type="Gene3D" id="1.10.510.10">
    <property type="entry name" value="Transferase(Phosphotransferase) domain 1"/>
    <property type="match status" value="2"/>
</dbReference>
<dbReference type="PROSITE" id="PS00108">
    <property type="entry name" value="PROTEIN_KINASE_ST"/>
    <property type="match status" value="1"/>
</dbReference>
<proteinExistence type="predicted"/>
<comment type="caution">
    <text evidence="2">The sequence shown here is derived from an EMBL/GenBank/DDBJ whole genome shotgun (WGS) entry which is preliminary data.</text>
</comment>
<reference evidence="2 3" key="1">
    <citation type="submission" date="2020-07" db="EMBL/GenBank/DDBJ databases">
        <title>Comparative genomics of pyrophilous fungi reveals a link between fire events and developmental genes.</title>
        <authorList>
            <consortium name="DOE Joint Genome Institute"/>
            <person name="Steindorff A.S."/>
            <person name="Carver A."/>
            <person name="Calhoun S."/>
            <person name="Stillman K."/>
            <person name="Liu H."/>
            <person name="Lipzen A."/>
            <person name="Pangilinan J."/>
            <person name="Labutti K."/>
            <person name="Bruns T.D."/>
            <person name="Grigoriev I.V."/>
        </authorList>
    </citation>
    <scope>NUCLEOTIDE SEQUENCE [LARGE SCALE GENOMIC DNA]</scope>
    <source>
        <strain evidence="2 3">CBS 144469</strain>
    </source>
</reference>
<dbReference type="InterPro" id="IPR036412">
    <property type="entry name" value="HAD-like_sf"/>
</dbReference>
<dbReference type="PROSITE" id="PS50011">
    <property type="entry name" value="PROTEIN_KINASE_DOM"/>
    <property type="match status" value="1"/>
</dbReference>
<sequence>MSFAGTSSPWEALSPKWTLPPPNPNGLLSLTELVSRLHSQGIIHGDIKPDNLVFTGTPPCLKLCNFASATLENTNTPHSNSASSIHISLPRLQSHRNSNVNCLDHHHSTSLMSSSNCQRGSLHPSPQRFSGTFDCYNRVGDEFKIAPSEVRAAFDQVRNSLEANYDLITAIRKLKEETYGTLRVYAMSNISLPDWKMLRTKSDVDWSIFDRVFISGDAGARKPDLAFYEHVITETGIDPLATVFVDNWQDNLDSAKAIGFQGMVFETEDHVKDVLTSALYPTAKYPLSKPDDLYALGITIWEIYTERTPFDGIDLDFLEDVVAAGFQPNMSAVREKDIRALIMSFLKEGNLSLPEGGQYVPYDVCVTGDVAYEDCTAIPPHTYEKTVHHEGCSRTFCEDSYLSPIILSHIEKKICSQCLP</sequence>
<dbReference type="NCBIfam" id="TIGR01509">
    <property type="entry name" value="HAD-SF-IA-v3"/>
    <property type="match status" value="1"/>
</dbReference>
<dbReference type="PANTHER" id="PTHR43611:SF3">
    <property type="entry name" value="FLAVIN MONONUCLEOTIDE HYDROLASE 1, CHLOROPLATIC"/>
    <property type="match status" value="1"/>
</dbReference>
<dbReference type="InterPro" id="IPR011009">
    <property type="entry name" value="Kinase-like_dom_sf"/>
</dbReference>
<name>A0A8H6IBL9_9AGAR</name>
<dbReference type="OrthoDB" id="3013459at2759"/>
<keyword evidence="3" id="KW-1185">Reference proteome</keyword>
<dbReference type="InterPro" id="IPR008271">
    <property type="entry name" value="Ser/Thr_kinase_AS"/>
</dbReference>
<gene>
    <name evidence="2" type="ORF">DFP72DRAFT_1090061</name>
</gene>
<dbReference type="InterPro" id="IPR000719">
    <property type="entry name" value="Prot_kinase_dom"/>
</dbReference>
<dbReference type="SUPFAM" id="SSF56784">
    <property type="entry name" value="HAD-like"/>
    <property type="match status" value="1"/>
</dbReference>
<evidence type="ECO:0000313" key="3">
    <source>
        <dbReference type="Proteomes" id="UP000521943"/>
    </source>
</evidence>
<keyword evidence="2" id="KW-0378">Hydrolase</keyword>
<dbReference type="GO" id="GO:0005524">
    <property type="term" value="F:ATP binding"/>
    <property type="evidence" value="ECO:0007669"/>
    <property type="project" value="InterPro"/>
</dbReference>
<protein>
    <submittedName>
        <fullName evidence="2">Haloacid dehalogenase-like hydrolase-domain-containing protein</fullName>
    </submittedName>
</protein>
<evidence type="ECO:0000313" key="2">
    <source>
        <dbReference type="EMBL" id="KAF6761198.1"/>
    </source>
</evidence>
<dbReference type="SUPFAM" id="SSF56112">
    <property type="entry name" value="Protein kinase-like (PK-like)"/>
    <property type="match status" value="1"/>
</dbReference>
<dbReference type="InterPro" id="IPR023214">
    <property type="entry name" value="HAD_sf"/>
</dbReference>
<evidence type="ECO:0000259" key="1">
    <source>
        <dbReference type="PROSITE" id="PS50011"/>
    </source>
</evidence>
<feature type="domain" description="Protein kinase" evidence="1">
    <location>
        <begin position="1"/>
        <end position="420"/>
    </location>
</feature>
<dbReference type="GO" id="GO:0016791">
    <property type="term" value="F:phosphatase activity"/>
    <property type="evidence" value="ECO:0007669"/>
    <property type="project" value="UniProtKB-ARBA"/>
</dbReference>
<dbReference type="AlphaFoldDB" id="A0A8H6IBL9"/>
<dbReference type="Proteomes" id="UP000521943">
    <property type="component" value="Unassembled WGS sequence"/>
</dbReference>
<organism evidence="2 3">
    <name type="scientific">Ephemerocybe angulata</name>
    <dbReference type="NCBI Taxonomy" id="980116"/>
    <lineage>
        <taxon>Eukaryota</taxon>
        <taxon>Fungi</taxon>
        <taxon>Dikarya</taxon>
        <taxon>Basidiomycota</taxon>
        <taxon>Agaricomycotina</taxon>
        <taxon>Agaricomycetes</taxon>
        <taxon>Agaricomycetidae</taxon>
        <taxon>Agaricales</taxon>
        <taxon>Agaricineae</taxon>
        <taxon>Psathyrellaceae</taxon>
        <taxon>Ephemerocybe</taxon>
    </lineage>
</organism>
<accession>A0A8H6IBL9</accession>
<dbReference type="Gene3D" id="3.40.50.1000">
    <property type="entry name" value="HAD superfamily/HAD-like"/>
    <property type="match status" value="1"/>
</dbReference>